<keyword evidence="4" id="KW-1185">Reference proteome</keyword>
<evidence type="ECO:0000259" key="2">
    <source>
        <dbReference type="SMART" id="SM00849"/>
    </source>
</evidence>
<gene>
    <name evidence="3" type="ORF">VIBC2010_04252</name>
</gene>
<evidence type="ECO:0000313" key="4">
    <source>
        <dbReference type="Proteomes" id="UP000002943"/>
    </source>
</evidence>
<comment type="caution">
    <text evidence="3">The sequence shown here is derived from an EMBL/GenBank/DDBJ whole genome shotgun (WGS) entry which is preliminary data.</text>
</comment>
<name>E3BPK4_9VIBR</name>
<keyword evidence="3" id="KW-0378">Hydrolase</keyword>
<dbReference type="EMBL" id="AEIU01000108">
    <property type="protein sequence ID" value="EFP95093.1"/>
    <property type="molecule type" value="Genomic_DNA"/>
</dbReference>
<dbReference type="InterPro" id="IPR044528">
    <property type="entry name" value="POD-like_MBL-fold"/>
</dbReference>
<keyword evidence="1" id="KW-0479">Metal-binding</keyword>
<protein>
    <submittedName>
        <fullName evidence="3">Zn-dependent hydrolase, glyoxalase II family protein</fullName>
    </submittedName>
</protein>
<sequence length="261" mass="29263">MKIQPFFHRESGSLSYLISHQNKAVIIDPVLDYKDGQISTKHVDIILSQVHIQGLEINYVLDTHIHADRLSAAQYVKDQTGAKTVISHRIREVYDQWQQPLALEALSEFDLFVDSTSQLPLGDKTISVIETPGHTPACLTYHIDGHIFVGDTLFRPEKGTARADFPGGSAETLYHSIQSLYNLDDKTQLHLGHDYPPADEPAMVDMPLSVQKELNAMIRPTTSLQEYVDIRLSRDKTLNNPKLLDVAVAFNLTFALPVHQG</sequence>
<dbReference type="Pfam" id="PF00753">
    <property type="entry name" value="Lactamase_B"/>
    <property type="match status" value="1"/>
</dbReference>
<accession>E3BPK4</accession>
<dbReference type="eggNOG" id="COG0491">
    <property type="taxonomic scope" value="Bacteria"/>
</dbReference>
<dbReference type="OrthoDB" id="9784009at2"/>
<proteinExistence type="predicted"/>
<dbReference type="Gene3D" id="3.60.15.10">
    <property type="entry name" value="Ribonuclease Z/Hydroxyacylglutathione hydrolase-like"/>
    <property type="match status" value="1"/>
</dbReference>
<dbReference type="RefSeq" id="WP_009603109.1">
    <property type="nucleotide sequence ID" value="NZ_AEIU01000108.1"/>
</dbReference>
<dbReference type="GO" id="GO:0006749">
    <property type="term" value="P:glutathione metabolic process"/>
    <property type="evidence" value="ECO:0007669"/>
    <property type="project" value="InterPro"/>
</dbReference>
<dbReference type="GO" id="GO:0046872">
    <property type="term" value="F:metal ion binding"/>
    <property type="evidence" value="ECO:0007669"/>
    <property type="project" value="UniProtKB-KW"/>
</dbReference>
<dbReference type="GO" id="GO:0050313">
    <property type="term" value="F:sulfur dioxygenase activity"/>
    <property type="evidence" value="ECO:0007669"/>
    <property type="project" value="InterPro"/>
</dbReference>
<dbReference type="CDD" id="cd07724">
    <property type="entry name" value="POD-like_MBL-fold"/>
    <property type="match status" value="1"/>
</dbReference>
<dbReference type="Proteomes" id="UP000002943">
    <property type="component" value="Unassembled WGS sequence"/>
</dbReference>
<dbReference type="InterPro" id="IPR036866">
    <property type="entry name" value="RibonucZ/Hydroxyglut_hydro"/>
</dbReference>
<dbReference type="SMART" id="SM00849">
    <property type="entry name" value="Lactamase_B"/>
    <property type="match status" value="1"/>
</dbReference>
<evidence type="ECO:0000313" key="3">
    <source>
        <dbReference type="EMBL" id="EFP95093.1"/>
    </source>
</evidence>
<dbReference type="SUPFAM" id="SSF56281">
    <property type="entry name" value="Metallo-hydrolase/oxidoreductase"/>
    <property type="match status" value="1"/>
</dbReference>
<dbReference type="AlphaFoldDB" id="E3BPK4"/>
<dbReference type="InterPro" id="IPR001279">
    <property type="entry name" value="Metallo-B-lactamas"/>
</dbReference>
<dbReference type="PANTHER" id="PTHR43084">
    <property type="entry name" value="PERSULFIDE DIOXYGENASE ETHE1"/>
    <property type="match status" value="1"/>
</dbReference>
<dbReference type="PANTHER" id="PTHR43084:SF1">
    <property type="entry name" value="PERSULFIDE DIOXYGENASE ETHE1, MITOCHONDRIAL"/>
    <property type="match status" value="1"/>
</dbReference>
<dbReference type="STRING" id="796620.VIBC2010_04252"/>
<evidence type="ECO:0000256" key="1">
    <source>
        <dbReference type="ARBA" id="ARBA00022723"/>
    </source>
</evidence>
<dbReference type="GO" id="GO:0070813">
    <property type="term" value="P:hydrogen sulfide metabolic process"/>
    <property type="evidence" value="ECO:0007669"/>
    <property type="project" value="TreeGrafter"/>
</dbReference>
<reference evidence="3 4" key="1">
    <citation type="journal article" date="2012" name="Int. J. Syst. Evol. Microbiol.">
        <title>Vibrio caribbeanicus sp. nov., isolated from the marine sponge Scleritoderma cyanea.</title>
        <authorList>
            <person name="Hoffmann M."/>
            <person name="Monday S.R."/>
            <person name="Allard M.W."/>
            <person name="Strain E.A."/>
            <person name="Whittaker P."/>
            <person name="Naum M."/>
            <person name="McCarthy P.J."/>
            <person name="Lopez J.V."/>
            <person name="Fischer M."/>
            <person name="Brown E.W."/>
        </authorList>
    </citation>
    <scope>NUCLEOTIDE SEQUENCE [LARGE SCALE GENOMIC DNA]</scope>
    <source>
        <strain evidence="3 4">ATCC BAA-2122</strain>
    </source>
</reference>
<dbReference type="GO" id="GO:0016787">
    <property type="term" value="F:hydrolase activity"/>
    <property type="evidence" value="ECO:0007669"/>
    <property type="project" value="UniProtKB-KW"/>
</dbReference>
<feature type="domain" description="Metallo-beta-lactamase" evidence="2">
    <location>
        <begin position="12"/>
        <end position="193"/>
    </location>
</feature>
<organism evidence="3 4">
    <name type="scientific">Vibrio caribbeanicus ATCC BAA-2122</name>
    <dbReference type="NCBI Taxonomy" id="796620"/>
    <lineage>
        <taxon>Bacteria</taxon>
        <taxon>Pseudomonadati</taxon>
        <taxon>Pseudomonadota</taxon>
        <taxon>Gammaproteobacteria</taxon>
        <taxon>Vibrionales</taxon>
        <taxon>Vibrionaceae</taxon>
        <taxon>Vibrio</taxon>
    </lineage>
</organism>
<dbReference type="InterPro" id="IPR051682">
    <property type="entry name" value="Mito_Persulfide_Diox"/>
</dbReference>